<dbReference type="PROSITE" id="PS50850">
    <property type="entry name" value="MFS"/>
    <property type="match status" value="1"/>
</dbReference>
<feature type="chain" id="PRO_5041247048" evidence="6">
    <location>
        <begin position="20"/>
        <end position="101"/>
    </location>
</feature>
<dbReference type="PANTHER" id="PTHR23501:SF43">
    <property type="entry name" value="MULTIDRUG TRANSPORTER, PUTATIVE (AFU_ORTHOLOGUE AFUA_6G03040)-RELATED"/>
    <property type="match status" value="1"/>
</dbReference>
<dbReference type="EMBL" id="BQXU01000012">
    <property type="protein sequence ID" value="GKT45456.1"/>
    <property type="molecule type" value="Genomic_DNA"/>
</dbReference>
<gene>
    <name evidence="8" type="ORF">ColSpa_05637</name>
</gene>
<keyword evidence="2 5" id="KW-0812">Transmembrane</keyword>
<organism evidence="8 9">
    <name type="scientific">Colletotrichum spaethianum</name>
    <dbReference type="NCBI Taxonomy" id="700344"/>
    <lineage>
        <taxon>Eukaryota</taxon>
        <taxon>Fungi</taxon>
        <taxon>Dikarya</taxon>
        <taxon>Ascomycota</taxon>
        <taxon>Pezizomycotina</taxon>
        <taxon>Sordariomycetes</taxon>
        <taxon>Hypocreomycetidae</taxon>
        <taxon>Glomerellales</taxon>
        <taxon>Glomerellaceae</taxon>
        <taxon>Colletotrichum</taxon>
        <taxon>Colletotrichum spaethianum species complex</taxon>
    </lineage>
</organism>
<evidence type="ECO:0000256" key="3">
    <source>
        <dbReference type="ARBA" id="ARBA00022989"/>
    </source>
</evidence>
<evidence type="ECO:0000256" key="1">
    <source>
        <dbReference type="ARBA" id="ARBA00004141"/>
    </source>
</evidence>
<keyword evidence="3 5" id="KW-1133">Transmembrane helix</keyword>
<evidence type="ECO:0000313" key="9">
    <source>
        <dbReference type="Proteomes" id="UP001055115"/>
    </source>
</evidence>
<dbReference type="Gene3D" id="1.20.1720.10">
    <property type="entry name" value="Multidrug resistance protein D"/>
    <property type="match status" value="1"/>
</dbReference>
<keyword evidence="6" id="KW-0732">Signal</keyword>
<feature type="signal peptide" evidence="6">
    <location>
        <begin position="1"/>
        <end position="19"/>
    </location>
</feature>
<accession>A0AA37P644</accession>
<evidence type="ECO:0000259" key="7">
    <source>
        <dbReference type="PROSITE" id="PS50850"/>
    </source>
</evidence>
<dbReference type="AlphaFoldDB" id="A0AA37P644"/>
<evidence type="ECO:0000256" key="2">
    <source>
        <dbReference type="ARBA" id="ARBA00022692"/>
    </source>
</evidence>
<dbReference type="GeneID" id="73326439"/>
<protein>
    <submittedName>
        <fullName evidence="8">Multidrug resistance protein 3</fullName>
    </submittedName>
</protein>
<reference evidence="8 9" key="1">
    <citation type="submission" date="2022-03" db="EMBL/GenBank/DDBJ databases">
        <title>Genome data of Colletotrichum spp.</title>
        <authorList>
            <person name="Utami Y.D."/>
            <person name="Hiruma K."/>
        </authorList>
    </citation>
    <scope>NUCLEOTIDE SEQUENCE [LARGE SCALE GENOMIC DNA]</scope>
    <source>
        <strain evidence="8 9">MAFF 239500</strain>
    </source>
</reference>
<dbReference type="InterPro" id="IPR036259">
    <property type="entry name" value="MFS_trans_sf"/>
</dbReference>
<keyword evidence="9" id="KW-1185">Reference proteome</keyword>
<comment type="subcellular location">
    <subcellularLocation>
        <location evidence="1">Membrane</location>
        <topology evidence="1">Multi-pass membrane protein</topology>
    </subcellularLocation>
</comment>
<dbReference type="SUPFAM" id="SSF103473">
    <property type="entry name" value="MFS general substrate transporter"/>
    <property type="match status" value="1"/>
</dbReference>
<keyword evidence="4 5" id="KW-0472">Membrane</keyword>
<evidence type="ECO:0000256" key="5">
    <source>
        <dbReference type="SAM" id="Phobius"/>
    </source>
</evidence>
<dbReference type="GO" id="GO:0022857">
    <property type="term" value="F:transmembrane transporter activity"/>
    <property type="evidence" value="ECO:0007669"/>
    <property type="project" value="InterPro"/>
</dbReference>
<feature type="domain" description="Major facilitator superfamily (MFS) profile" evidence="7">
    <location>
        <begin position="1"/>
        <end position="101"/>
    </location>
</feature>
<comment type="caution">
    <text evidence="8">The sequence shown here is derived from an EMBL/GenBank/DDBJ whole genome shotgun (WGS) entry which is preliminary data.</text>
</comment>
<evidence type="ECO:0000313" key="8">
    <source>
        <dbReference type="EMBL" id="GKT45456.1"/>
    </source>
</evidence>
<dbReference type="GO" id="GO:0005886">
    <property type="term" value="C:plasma membrane"/>
    <property type="evidence" value="ECO:0007669"/>
    <property type="project" value="TreeGrafter"/>
</dbReference>
<dbReference type="InterPro" id="IPR011701">
    <property type="entry name" value="MFS"/>
</dbReference>
<proteinExistence type="predicted"/>
<sequence>MILLALAIFTIFSIANTEARIVFRAIQGVGASGIYAMVNVINPELVPSEKWGSIVAVTSLVIVVSSVLGPVLGGIINDHSSWRWVFLLKFVVLPLPHLTLP</sequence>
<evidence type="ECO:0000256" key="4">
    <source>
        <dbReference type="ARBA" id="ARBA00023136"/>
    </source>
</evidence>
<evidence type="ECO:0000256" key="6">
    <source>
        <dbReference type="SAM" id="SignalP"/>
    </source>
</evidence>
<feature type="transmembrane region" description="Helical" evidence="5">
    <location>
        <begin position="51"/>
        <end position="72"/>
    </location>
</feature>
<dbReference type="Proteomes" id="UP001055115">
    <property type="component" value="Unassembled WGS sequence"/>
</dbReference>
<dbReference type="Pfam" id="PF07690">
    <property type="entry name" value="MFS_1"/>
    <property type="match status" value="1"/>
</dbReference>
<dbReference type="RefSeq" id="XP_049127806.1">
    <property type="nucleotide sequence ID" value="XM_049271849.1"/>
</dbReference>
<dbReference type="InterPro" id="IPR020846">
    <property type="entry name" value="MFS_dom"/>
</dbReference>
<name>A0AA37P644_9PEZI</name>
<dbReference type="PANTHER" id="PTHR23501">
    <property type="entry name" value="MAJOR FACILITATOR SUPERFAMILY"/>
    <property type="match status" value="1"/>
</dbReference>